<gene>
    <name evidence="2" type="ORF">MKP09_20685</name>
</gene>
<comment type="caution">
    <text evidence="2">The sequence shown here is derived from an EMBL/GenBank/DDBJ whole genome shotgun (WGS) entry which is preliminary data.</text>
</comment>
<dbReference type="Proteomes" id="UP001202248">
    <property type="component" value="Unassembled WGS sequence"/>
</dbReference>
<feature type="domain" description="7TM-DISM receptor extracellular" evidence="1">
    <location>
        <begin position="37"/>
        <end position="153"/>
    </location>
</feature>
<dbReference type="Pfam" id="PF07696">
    <property type="entry name" value="7TMR-DISMED2"/>
    <property type="match status" value="1"/>
</dbReference>
<reference evidence="2 3" key="1">
    <citation type="submission" date="2022-02" db="EMBL/GenBank/DDBJ databases">
        <authorList>
            <person name="Min J."/>
        </authorList>
    </citation>
    <scope>NUCLEOTIDE SEQUENCE [LARGE SCALE GENOMIC DNA]</scope>
    <source>
        <strain evidence="2 3">GR10-1</strain>
    </source>
</reference>
<dbReference type="Gene3D" id="2.60.40.2380">
    <property type="match status" value="1"/>
</dbReference>
<dbReference type="InterPro" id="IPR011622">
    <property type="entry name" value="7TMR_DISM_rcpt_extracell_dom2"/>
</dbReference>
<protein>
    <recommendedName>
        <fullName evidence="1">7TM-DISM receptor extracellular domain-containing protein</fullName>
    </recommendedName>
</protein>
<organism evidence="2 3">
    <name type="scientific">Niabella ginsengisoli</name>
    <dbReference type="NCBI Taxonomy" id="522298"/>
    <lineage>
        <taxon>Bacteria</taxon>
        <taxon>Pseudomonadati</taxon>
        <taxon>Bacteroidota</taxon>
        <taxon>Chitinophagia</taxon>
        <taxon>Chitinophagales</taxon>
        <taxon>Chitinophagaceae</taxon>
        <taxon>Niabella</taxon>
    </lineage>
</organism>
<name>A0ABS9SP76_9BACT</name>
<dbReference type="RefSeq" id="WP_240832170.1">
    <property type="nucleotide sequence ID" value="NZ_JAKWBL010000004.1"/>
</dbReference>
<keyword evidence="3" id="KW-1185">Reference proteome</keyword>
<accession>A0ABS9SP76</accession>
<dbReference type="EMBL" id="JAKWBL010000004">
    <property type="protein sequence ID" value="MCH5600160.1"/>
    <property type="molecule type" value="Genomic_DNA"/>
</dbReference>
<proteinExistence type="predicted"/>
<evidence type="ECO:0000313" key="2">
    <source>
        <dbReference type="EMBL" id="MCH5600160.1"/>
    </source>
</evidence>
<sequence length="153" mass="17686">MRIYFFLICILYACGMLYGQVPVQVTKEAALYNVVKSHIQYLEDKNSSFSINEVAQVPFLNTSSDVPGFFISSSSFWVKFIIQNETEDPHLIINLEHATIDRAVLYYKVGASGEFDSTVLTEAQPFRNRKYNYQTYMFDAEINKGEQKTFFLK</sequence>
<evidence type="ECO:0000259" key="1">
    <source>
        <dbReference type="Pfam" id="PF07696"/>
    </source>
</evidence>
<evidence type="ECO:0000313" key="3">
    <source>
        <dbReference type="Proteomes" id="UP001202248"/>
    </source>
</evidence>